<organism evidence="2 3">
    <name type="scientific">Novosphingobium album</name>
    <name type="common">ex Liu et al. 2023</name>
    <dbReference type="NCBI Taxonomy" id="3031130"/>
    <lineage>
        <taxon>Bacteria</taxon>
        <taxon>Pseudomonadati</taxon>
        <taxon>Pseudomonadota</taxon>
        <taxon>Alphaproteobacteria</taxon>
        <taxon>Sphingomonadales</taxon>
        <taxon>Sphingomonadaceae</taxon>
        <taxon>Novosphingobium</taxon>
    </lineage>
</organism>
<reference evidence="2 3" key="1">
    <citation type="submission" date="2023-03" db="EMBL/GenBank/DDBJ databases">
        <title>NovoSphingobium album sp. nov. isolated from polycyclic aromatic hydrocarbons- and heavy-metal polluted soil.</title>
        <authorList>
            <person name="Liu Z."/>
            <person name="Wang K."/>
        </authorList>
    </citation>
    <scope>NUCLEOTIDE SEQUENCE [LARGE SCALE GENOMIC DNA]</scope>
    <source>
        <strain evidence="2 3">H3SJ31-1</strain>
    </source>
</reference>
<evidence type="ECO:0000313" key="2">
    <source>
        <dbReference type="EMBL" id="MDE8654806.1"/>
    </source>
</evidence>
<protein>
    <submittedName>
        <fullName evidence="2">Uncharacterized protein</fullName>
    </submittedName>
</protein>
<evidence type="ECO:0000313" key="3">
    <source>
        <dbReference type="Proteomes" id="UP001216253"/>
    </source>
</evidence>
<gene>
    <name evidence="2" type="ORF">PYV00_24225</name>
</gene>
<feature type="region of interest" description="Disordered" evidence="1">
    <location>
        <begin position="57"/>
        <end position="104"/>
    </location>
</feature>
<dbReference type="EMBL" id="JARESE010000123">
    <property type="protein sequence ID" value="MDE8654806.1"/>
    <property type="molecule type" value="Genomic_DNA"/>
</dbReference>
<comment type="caution">
    <text evidence="2">The sequence shown here is derived from an EMBL/GenBank/DDBJ whole genome shotgun (WGS) entry which is preliminary data.</text>
</comment>
<keyword evidence="3" id="KW-1185">Reference proteome</keyword>
<dbReference type="RefSeq" id="WP_275230924.1">
    <property type="nucleotide sequence ID" value="NZ_JARESE010000123.1"/>
</dbReference>
<feature type="compositionally biased region" description="Basic and acidic residues" evidence="1">
    <location>
        <begin position="62"/>
        <end position="75"/>
    </location>
</feature>
<feature type="compositionally biased region" description="Basic and acidic residues" evidence="1">
    <location>
        <begin position="91"/>
        <end position="104"/>
    </location>
</feature>
<proteinExistence type="predicted"/>
<sequence length="104" mass="11426">MEGRRAGTTRRPDSSRALRAAIFAESARAEERRRLARSVGTITSTLDSLADQAVARFTPASTRDDRQFAPDREPCPRCGTRGDIGCRHRRPSESSEIHQSDGAA</sequence>
<dbReference type="Proteomes" id="UP001216253">
    <property type="component" value="Unassembled WGS sequence"/>
</dbReference>
<evidence type="ECO:0000256" key="1">
    <source>
        <dbReference type="SAM" id="MobiDB-lite"/>
    </source>
</evidence>
<name>A0ABT5WY15_9SPHN</name>
<accession>A0ABT5WY15</accession>